<protein>
    <submittedName>
        <fullName evidence="1">Uncharacterized protein</fullName>
    </submittedName>
</protein>
<reference evidence="1" key="1">
    <citation type="submission" date="2015-04" db="EMBL/GenBank/DDBJ databases">
        <title>The genome sequence of the plant pathogenic Rhizarian Plasmodiophora brassicae reveals insights in its biotrophic life cycle and the origin of chitin synthesis.</title>
        <authorList>
            <person name="Schwelm A."/>
            <person name="Fogelqvist J."/>
            <person name="Knaust A."/>
            <person name="Julke S."/>
            <person name="Lilja T."/>
            <person name="Dhandapani V."/>
            <person name="Bonilla-Rosso G."/>
            <person name="Karlsson M."/>
            <person name="Shevchenko A."/>
            <person name="Choi S.R."/>
            <person name="Kim H.G."/>
            <person name="Park J.Y."/>
            <person name="Lim Y.P."/>
            <person name="Ludwig-Muller J."/>
            <person name="Dixelius C."/>
        </authorList>
    </citation>
    <scope>NUCLEOTIDE SEQUENCE</scope>
    <source>
        <tissue evidence="1">Potato root galls</tissue>
    </source>
</reference>
<dbReference type="EMBL" id="HACM01000074">
    <property type="protein sequence ID" value="CRZ00516.1"/>
    <property type="molecule type" value="Transcribed_RNA"/>
</dbReference>
<feature type="non-terminal residue" evidence="1">
    <location>
        <position position="1"/>
    </location>
</feature>
<accession>A0A0H5QGS4</accession>
<name>A0A0H5QGS4_9EUKA</name>
<evidence type="ECO:0000313" key="1">
    <source>
        <dbReference type="EMBL" id="CRZ00516.1"/>
    </source>
</evidence>
<proteinExistence type="predicted"/>
<organism evidence="1">
    <name type="scientific">Spongospora subterranea</name>
    <dbReference type="NCBI Taxonomy" id="70186"/>
    <lineage>
        <taxon>Eukaryota</taxon>
        <taxon>Sar</taxon>
        <taxon>Rhizaria</taxon>
        <taxon>Endomyxa</taxon>
        <taxon>Phytomyxea</taxon>
        <taxon>Plasmodiophorida</taxon>
        <taxon>Plasmodiophoridae</taxon>
        <taxon>Spongospora</taxon>
    </lineage>
</organism>
<sequence length="172" mass="19558">NRKQWDCHCHISDFTPHRLAIPFSVMAAVLQRNENCVSIPKTPIRYVTIDDIATIARTQPTKLVIACLGTEWLYISSSFMDRMLKDAQTPPLSNNAVVYCVNEDIERDFCHSHDIIVGTPALAVWSNGNLVTFQRSSWPQSPVVNTTSKAERISKYPMRFPLSSTKFKWNSN</sequence>
<dbReference type="AlphaFoldDB" id="A0A0H5QGS4"/>